<dbReference type="Proteomes" id="UP000298050">
    <property type="component" value="Unassembled WGS sequence"/>
</dbReference>
<evidence type="ECO:0000259" key="2">
    <source>
        <dbReference type="Pfam" id="PF01048"/>
    </source>
</evidence>
<feature type="chain" id="PRO_5021259634" description="Nucleoside phosphorylase domain-containing protein" evidence="1">
    <location>
        <begin position="24"/>
        <end position="306"/>
    </location>
</feature>
<protein>
    <recommendedName>
        <fullName evidence="2">Nucleoside phosphorylase domain-containing protein</fullName>
    </recommendedName>
</protein>
<dbReference type="CDD" id="cd09008">
    <property type="entry name" value="MTAN"/>
    <property type="match status" value="1"/>
</dbReference>
<comment type="caution">
    <text evidence="3">The sequence shown here is derived from an EMBL/GenBank/DDBJ whole genome shotgun (WGS) entry which is preliminary data.</text>
</comment>
<accession>A0A4Z0M0U4</accession>
<dbReference type="Pfam" id="PF01048">
    <property type="entry name" value="PNP_UDP_1"/>
    <property type="match status" value="1"/>
</dbReference>
<dbReference type="InterPro" id="IPR035994">
    <property type="entry name" value="Nucleoside_phosphorylase_sf"/>
</dbReference>
<dbReference type="GO" id="GO:0005829">
    <property type="term" value="C:cytosol"/>
    <property type="evidence" value="ECO:0007669"/>
    <property type="project" value="TreeGrafter"/>
</dbReference>
<evidence type="ECO:0000313" key="3">
    <source>
        <dbReference type="EMBL" id="TGD73303.1"/>
    </source>
</evidence>
<dbReference type="GO" id="GO:0019284">
    <property type="term" value="P:L-methionine salvage from S-adenosylmethionine"/>
    <property type="evidence" value="ECO:0007669"/>
    <property type="project" value="TreeGrafter"/>
</dbReference>
<feature type="domain" description="Nucleoside phosphorylase" evidence="2">
    <location>
        <begin position="33"/>
        <end position="301"/>
    </location>
</feature>
<dbReference type="RefSeq" id="WP_135443343.1">
    <property type="nucleotide sequence ID" value="NZ_SRLE01000007.1"/>
</dbReference>
<dbReference type="PANTHER" id="PTHR46832:SF1">
    <property type="entry name" value="5'-METHYLTHIOADENOSINE_S-ADENOSYLHOMOCYSTEINE NUCLEOSIDASE"/>
    <property type="match status" value="1"/>
</dbReference>
<evidence type="ECO:0000313" key="4">
    <source>
        <dbReference type="Proteomes" id="UP000298050"/>
    </source>
</evidence>
<dbReference type="GO" id="GO:0008930">
    <property type="term" value="F:methylthioadenosine nucleosidase activity"/>
    <property type="evidence" value="ECO:0007669"/>
    <property type="project" value="TreeGrafter"/>
</dbReference>
<dbReference type="AlphaFoldDB" id="A0A4Z0M0U4"/>
<dbReference type="SUPFAM" id="SSF53167">
    <property type="entry name" value="Purine and uridine phosphorylases"/>
    <property type="match status" value="1"/>
</dbReference>
<dbReference type="GO" id="GO:0009116">
    <property type="term" value="P:nucleoside metabolic process"/>
    <property type="evidence" value="ECO:0007669"/>
    <property type="project" value="InterPro"/>
</dbReference>
<evidence type="ECO:0000256" key="1">
    <source>
        <dbReference type="SAM" id="SignalP"/>
    </source>
</evidence>
<dbReference type="InterPro" id="IPR000845">
    <property type="entry name" value="Nucleoside_phosphorylase_d"/>
</dbReference>
<keyword evidence="4" id="KW-1185">Reference proteome</keyword>
<reference evidence="3 4" key="1">
    <citation type="submission" date="2019-04" db="EMBL/GenBank/DDBJ databases">
        <title>Taxonomy of novel Haliea sp. from mangrove soil of West Coast of India.</title>
        <authorList>
            <person name="Verma A."/>
            <person name="Kumar P."/>
            <person name="Krishnamurthi S."/>
        </authorList>
    </citation>
    <scope>NUCLEOTIDE SEQUENCE [LARGE SCALE GENOMIC DNA]</scope>
    <source>
        <strain evidence="3 4">SAOS-164</strain>
    </source>
</reference>
<dbReference type="GO" id="GO:0008782">
    <property type="term" value="F:adenosylhomocysteine nucleosidase activity"/>
    <property type="evidence" value="ECO:0007669"/>
    <property type="project" value="TreeGrafter"/>
</dbReference>
<name>A0A4Z0M0U4_9GAMM</name>
<dbReference type="Gene3D" id="3.40.50.1580">
    <property type="entry name" value="Nucleoside phosphorylase domain"/>
    <property type="match status" value="1"/>
</dbReference>
<dbReference type="PROSITE" id="PS51257">
    <property type="entry name" value="PROKAR_LIPOPROTEIN"/>
    <property type="match status" value="1"/>
</dbReference>
<dbReference type="EMBL" id="SRLE01000007">
    <property type="protein sequence ID" value="TGD73303.1"/>
    <property type="molecule type" value="Genomic_DNA"/>
</dbReference>
<proteinExistence type="predicted"/>
<dbReference type="PANTHER" id="PTHR46832">
    <property type="entry name" value="5'-METHYLTHIOADENOSINE/S-ADENOSYLHOMOCYSTEINE NUCLEOSIDASE"/>
    <property type="match status" value="1"/>
</dbReference>
<gene>
    <name evidence="3" type="ORF">E4634_09705</name>
</gene>
<feature type="signal peptide" evidence="1">
    <location>
        <begin position="1"/>
        <end position="23"/>
    </location>
</feature>
<dbReference type="OrthoDB" id="6677713at2"/>
<sequence length="306" mass="33145">MKPLLWLLAIGLGGALSACSTLAPQEPAAPGYIALVAAYQGEFDNILAGLQGEEIERVEQHNGVDFHIGRVHGQDIVVFQSGIGLTNAAMTTQLAFDHYPIRHLMFSGVAGGLDPSLRKGDLNVPLYWHYYEFGGRFTRDDTAPTGYRIPPFLEDERRDVNYGNLFPWGMATRRAGEEAPVRQELYAMDERLVRLVGDTAEGLDLVAADGEPARVITGGLGTSGMAFNDDAELAAFIRETWGSASVDMESAAIAQVCWANRASCVQLRAISDIVGNDNPNEFDEFKAVAERNAGRLLDAVLASGEL</sequence>
<keyword evidence="1" id="KW-0732">Signal</keyword>
<organism evidence="3 4">
    <name type="scientific">Mangrovimicrobium sediminis</name>
    <dbReference type="NCBI Taxonomy" id="2562682"/>
    <lineage>
        <taxon>Bacteria</taxon>
        <taxon>Pseudomonadati</taxon>
        <taxon>Pseudomonadota</taxon>
        <taxon>Gammaproteobacteria</taxon>
        <taxon>Cellvibrionales</taxon>
        <taxon>Halieaceae</taxon>
        <taxon>Mangrovimicrobium</taxon>
    </lineage>
</organism>